<feature type="compositionally biased region" description="Basic residues" evidence="11">
    <location>
        <begin position="129"/>
        <end position="138"/>
    </location>
</feature>
<accession>T1J913</accession>
<dbReference type="AlphaFoldDB" id="T1J913"/>
<evidence type="ECO:0000256" key="4">
    <source>
        <dbReference type="ARBA" id="ARBA00022722"/>
    </source>
</evidence>
<keyword evidence="3 10" id="KW-0963">Cytoplasm</keyword>
<reference evidence="13" key="2">
    <citation type="submission" date="2015-02" db="UniProtKB">
        <authorList>
            <consortium name="EnsemblMetazoa"/>
        </authorList>
    </citation>
    <scope>IDENTIFICATION</scope>
</reference>
<feature type="compositionally biased region" description="Acidic residues" evidence="11">
    <location>
        <begin position="162"/>
        <end position="175"/>
    </location>
</feature>
<evidence type="ECO:0000313" key="13">
    <source>
        <dbReference type="EnsemblMetazoa" id="SMAR010203-PA"/>
    </source>
</evidence>
<evidence type="ECO:0000256" key="6">
    <source>
        <dbReference type="ARBA" id="ARBA00022759"/>
    </source>
</evidence>
<evidence type="ECO:0000259" key="12">
    <source>
        <dbReference type="PROSITE" id="PS52044"/>
    </source>
</evidence>
<proteinExistence type="inferred from homology"/>
<feature type="region of interest" description="Disordered" evidence="11">
    <location>
        <begin position="308"/>
        <end position="347"/>
    </location>
</feature>
<feature type="region of interest" description="Disordered" evidence="11">
    <location>
        <begin position="113"/>
        <end position="179"/>
    </location>
</feature>
<reference evidence="14" key="1">
    <citation type="submission" date="2011-05" db="EMBL/GenBank/DDBJ databases">
        <authorList>
            <person name="Richards S.R."/>
            <person name="Qu J."/>
            <person name="Jiang H."/>
            <person name="Jhangiani S.N."/>
            <person name="Agravi P."/>
            <person name="Goodspeed R."/>
            <person name="Gross S."/>
            <person name="Mandapat C."/>
            <person name="Jackson L."/>
            <person name="Mathew T."/>
            <person name="Pu L."/>
            <person name="Thornton R."/>
            <person name="Saada N."/>
            <person name="Wilczek-Boney K.B."/>
            <person name="Lee S."/>
            <person name="Kovar C."/>
            <person name="Wu Y."/>
            <person name="Scherer S.E."/>
            <person name="Worley K.C."/>
            <person name="Muzny D.M."/>
            <person name="Gibbs R."/>
        </authorList>
    </citation>
    <scope>NUCLEOTIDE SEQUENCE</scope>
    <source>
        <strain evidence="14">Brora</strain>
    </source>
</reference>
<organism evidence="13 14">
    <name type="scientific">Strigamia maritima</name>
    <name type="common">European centipede</name>
    <name type="synonym">Geophilus maritimus</name>
    <dbReference type="NCBI Taxonomy" id="126957"/>
    <lineage>
        <taxon>Eukaryota</taxon>
        <taxon>Metazoa</taxon>
        <taxon>Ecdysozoa</taxon>
        <taxon>Arthropoda</taxon>
        <taxon>Myriapoda</taxon>
        <taxon>Chilopoda</taxon>
        <taxon>Pleurostigmophora</taxon>
        <taxon>Geophilomorpha</taxon>
        <taxon>Linotaeniidae</taxon>
        <taxon>Strigamia</taxon>
    </lineage>
</organism>
<dbReference type="PROSITE" id="PS52044">
    <property type="entry name" value="VLRF1"/>
    <property type="match status" value="1"/>
</dbReference>
<dbReference type="PhylomeDB" id="T1J913"/>
<evidence type="ECO:0000256" key="11">
    <source>
        <dbReference type="SAM" id="MobiDB-lite"/>
    </source>
</evidence>
<evidence type="ECO:0000256" key="2">
    <source>
        <dbReference type="ARBA" id="ARBA00009262"/>
    </source>
</evidence>
<feature type="active site" evidence="10">
    <location>
        <position position="229"/>
    </location>
</feature>
<comment type="domain">
    <text evidence="10">The VLRF1 domain mediates binding to the 60S ribosomal subunit.</text>
</comment>
<evidence type="ECO:0000256" key="8">
    <source>
        <dbReference type="ARBA" id="ARBA00023043"/>
    </source>
</evidence>
<dbReference type="PANTHER" id="PTHR16036:SF2">
    <property type="entry name" value="TRNA ENDONUCLEASE ANKZF1"/>
    <property type="match status" value="1"/>
</dbReference>
<dbReference type="GO" id="GO:0036503">
    <property type="term" value="P:ERAD pathway"/>
    <property type="evidence" value="ECO:0007669"/>
    <property type="project" value="TreeGrafter"/>
</dbReference>
<dbReference type="eggNOG" id="KOG2505">
    <property type="taxonomic scope" value="Eukaryota"/>
</dbReference>
<dbReference type="InterPro" id="IPR013087">
    <property type="entry name" value="Znf_C2H2_type"/>
</dbReference>
<dbReference type="EnsemblMetazoa" id="SMAR010203-RA">
    <property type="protein sequence ID" value="SMAR010203-PA"/>
    <property type="gene ID" value="SMAR010203"/>
</dbReference>
<dbReference type="GO" id="GO:0005737">
    <property type="term" value="C:cytoplasm"/>
    <property type="evidence" value="ECO:0007669"/>
    <property type="project" value="UniProtKB-SubCell"/>
</dbReference>
<dbReference type="HOGENOM" id="CLU_708485_0_0_1"/>
<feature type="compositionally biased region" description="Basic residues" evidence="11">
    <location>
        <begin position="375"/>
        <end position="390"/>
    </location>
</feature>
<dbReference type="InterPro" id="IPR041175">
    <property type="entry name" value="VLRF1/Vms1"/>
</dbReference>
<keyword evidence="5" id="KW-0677">Repeat</keyword>
<feature type="domain" description="VLRF1" evidence="12">
    <location>
        <begin position="178"/>
        <end position="327"/>
    </location>
</feature>
<feature type="compositionally biased region" description="Low complexity" evidence="11">
    <location>
        <begin position="225"/>
        <end position="239"/>
    </location>
</feature>
<name>T1J913_STRMM</name>
<evidence type="ECO:0000256" key="3">
    <source>
        <dbReference type="ARBA" id="ARBA00022490"/>
    </source>
</evidence>
<dbReference type="STRING" id="126957.T1J913"/>
<evidence type="ECO:0000256" key="9">
    <source>
        <dbReference type="ARBA" id="ARBA00023054"/>
    </source>
</evidence>
<dbReference type="InterPro" id="IPR047139">
    <property type="entry name" value="ANKZ1/VMS1"/>
</dbReference>
<dbReference type="Pfam" id="PF18826">
    <property type="entry name" value="bVLRF1"/>
    <property type="match status" value="1"/>
</dbReference>
<protein>
    <recommendedName>
        <fullName evidence="12">VLRF1 domain-containing protein</fullName>
    </recommendedName>
</protein>
<evidence type="ECO:0000256" key="10">
    <source>
        <dbReference type="PROSITE-ProRule" id="PRU01389"/>
    </source>
</evidence>
<keyword evidence="4 10" id="KW-0540">Nuclease</keyword>
<feature type="region of interest" description="Disordered" evidence="11">
    <location>
        <begin position="369"/>
        <end position="390"/>
    </location>
</feature>
<dbReference type="PANTHER" id="PTHR16036">
    <property type="entry name" value="ANKYRIN REPEAT AND ZINC FINGER DOMAIN-CONTAINING PROTEIN 1"/>
    <property type="match status" value="1"/>
</dbReference>
<comment type="subcellular location">
    <subcellularLocation>
        <location evidence="1">Cytoplasm</location>
    </subcellularLocation>
</comment>
<evidence type="ECO:0000313" key="14">
    <source>
        <dbReference type="Proteomes" id="UP000014500"/>
    </source>
</evidence>
<dbReference type="Proteomes" id="UP000014500">
    <property type="component" value="Unassembled WGS sequence"/>
</dbReference>
<keyword evidence="6 10" id="KW-0255">Endonuclease</keyword>
<dbReference type="GO" id="GO:0004519">
    <property type="term" value="F:endonuclease activity"/>
    <property type="evidence" value="ECO:0007669"/>
    <property type="project" value="UniProtKB-KW"/>
</dbReference>
<dbReference type="EMBL" id="JH431968">
    <property type="status" value="NOT_ANNOTATED_CDS"/>
    <property type="molecule type" value="Genomic_DNA"/>
</dbReference>
<feature type="region of interest" description="Disordered" evidence="11">
    <location>
        <begin position="222"/>
        <end position="251"/>
    </location>
</feature>
<keyword evidence="9" id="KW-0175">Coiled coil</keyword>
<evidence type="ECO:0000256" key="1">
    <source>
        <dbReference type="ARBA" id="ARBA00004496"/>
    </source>
</evidence>
<dbReference type="PROSITE" id="PS00028">
    <property type="entry name" value="ZINC_FINGER_C2H2_1"/>
    <property type="match status" value="1"/>
</dbReference>
<sequence>METTSEAPDQQSATTINSSTTCMIYDEEDLKNLLRDLTVINNGQINPEIPTTSLLTVDEVLRDLKISSTLSCSSCQTQFASHSEQRAHFKTEWHRHNLKQKLKGIDSITQEEFETRSYDADTGGGTKSPPRRKVRRPKPSGLPSHMSGRVSPAPSNGSSSTDSEDEFWSDADDDSDIRRNPKHLFKNGAGKILCVYRCVLHGKQTVPKDIVVHKTFHRYTVRAKQGSSQGSRDGRQSGSAPRSGGASLRRQNEAGLVQDVQILLELWDSQLKKCHAVFFRAPGSNKAILFGDSLDAAVAASQKVLPFHNQFSPAHKPKRKKEKEKSEAASASKSKQEEPSDTFPGVTDSDEAIRFLSAEETFDTSDLKIFDSSEKRHKSRKKGRKNRDKS</sequence>
<keyword evidence="8" id="KW-0040">ANK repeat</keyword>
<evidence type="ECO:0000256" key="5">
    <source>
        <dbReference type="ARBA" id="ARBA00022737"/>
    </source>
</evidence>
<dbReference type="GO" id="GO:0016787">
    <property type="term" value="F:hydrolase activity"/>
    <property type="evidence" value="ECO:0007669"/>
    <property type="project" value="UniProtKB-KW"/>
</dbReference>
<evidence type="ECO:0000256" key="7">
    <source>
        <dbReference type="ARBA" id="ARBA00022801"/>
    </source>
</evidence>
<keyword evidence="14" id="KW-1185">Reference proteome</keyword>
<keyword evidence="7 10" id="KW-0378">Hydrolase</keyword>
<comment type="similarity">
    <text evidence="2 10">Belongs to the ANKZF1/VMS1 family.</text>
</comment>